<dbReference type="OrthoDB" id="9801008at2"/>
<gene>
    <name evidence="3" type="ORF">SAMN05216454_14812</name>
</gene>
<keyword evidence="4" id="KW-1185">Reference proteome</keyword>
<organism evidence="3 4">
    <name type="scientific">Peptostreptococcus russellii</name>
    <dbReference type="NCBI Taxonomy" id="215200"/>
    <lineage>
        <taxon>Bacteria</taxon>
        <taxon>Bacillati</taxon>
        <taxon>Bacillota</taxon>
        <taxon>Clostridia</taxon>
        <taxon>Peptostreptococcales</taxon>
        <taxon>Peptostreptococcaceae</taxon>
        <taxon>Peptostreptococcus</taxon>
    </lineage>
</organism>
<dbReference type="SMART" id="SM00530">
    <property type="entry name" value="HTH_XRE"/>
    <property type="match status" value="1"/>
</dbReference>
<dbReference type="SUPFAM" id="SSF47413">
    <property type="entry name" value="lambda repressor-like DNA-binding domains"/>
    <property type="match status" value="1"/>
</dbReference>
<dbReference type="InterPro" id="IPR001387">
    <property type="entry name" value="Cro/C1-type_HTH"/>
</dbReference>
<sequence>MLLSSNLKYLRKKAGFSQDFIAKKLGYKSFTTIQKWESGVSEPSISIVNKLCNLYNVTINDILY</sequence>
<dbReference type="Proteomes" id="UP000199512">
    <property type="component" value="Unassembled WGS sequence"/>
</dbReference>
<evidence type="ECO:0000256" key="1">
    <source>
        <dbReference type="ARBA" id="ARBA00023125"/>
    </source>
</evidence>
<proteinExistence type="predicted"/>
<name>A0A1H8KW76_9FIRM</name>
<dbReference type="PANTHER" id="PTHR46558:SF4">
    <property type="entry name" value="DNA-BIDING PHAGE PROTEIN"/>
    <property type="match status" value="1"/>
</dbReference>
<dbReference type="PANTHER" id="PTHR46558">
    <property type="entry name" value="TRACRIPTIONAL REGULATORY PROTEIN-RELATED-RELATED"/>
    <property type="match status" value="1"/>
</dbReference>
<reference evidence="3 4" key="1">
    <citation type="submission" date="2016-10" db="EMBL/GenBank/DDBJ databases">
        <authorList>
            <person name="de Groot N.N."/>
        </authorList>
    </citation>
    <scope>NUCLEOTIDE SEQUENCE [LARGE SCALE GENOMIC DNA]</scope>
    <source>
        <strain evidence="3 4">Calf135</strain>
    </source>
</reference>
<feature type="non-terminal residue" evidence="3">
    <location>
        <position position="64"/>
    </location>
</feature>
<dbReference type="RefSeq" id="WP_144019737.1">
    <property type="nucleotide sequence ID" value="NZ_FODF01000048.1"/>
</dbReference>
<feature type="domain" description="HTH cro/C1-type" evidence="2">
    <location>
        <begin position="7"/>
        <end position="62"/>
    </location>
</feature>
<dbReference type="Pfam" id="PF01381">
    <property type="entry name" value="HTH_3"/>
    <property type="match status" value="1"/>
</dbReference>
<protein>
    <submittedName>
        <fullName evidence="3">DNA-binding transcriptional regulator, XRE-family HTH domain</fullName>
    </submittedName>
</protein>
<dbReference type="PROSITE" id="PS50943">
    <property type="entry name" value="HTH_CROC1"/>
    <property type="match status" value="1"/>
</dbReference>
<dbReference type="CDD" id="cd00093">
    <property type="entry name" value="HTH_XRE"/>
    <property type="match status" value="1"/>
</dbReference>
<evidence type="ECO:0000259" key="2">
    <source>
        <dbReference type="PROSITE" id="PS50943"/>
    </source>
</evidence>
<evidence type="ECO:0000313" key="4">
    <source>
        <dbReference type="Proteomes" id="UP000199512"/>
    </source>
</evidence>
<dbReference type="EMBL" id="FODF01000048">
    <property type="protein sequence ID" value="SEN97135.1"/>
    <property type="molecule type" value="Genomic_DNA"/>
</dbReference>
<keyword evidence="1 3" id="KW-0238">DNA-binding</keyword>
<dbReference type="AlphaFoldDB" id="A0A1H8KW76"/>
<dbReference type="Gene3D" id="1.10.260.40">
    <property type="entry name" value="lambda repressor-like DNA-binding domains"/>
    <property type="match status" value="1"/>
</dbReference>
<accession>A0A1H8KW76</accession>
<dbReference type="GO" id="GO:0003677">
    <property type="term" value="F:DNA binding"/>
    <property type="evidence" value="ECO:0007669"/>
    <property type="project" value="UniProtKB-KW"/>
</dbReference>
<dbReference type="InterPro" id="IPR010982">
    <property type="entry name" value="Lambda_DNA-bd_dom_sf"/>
</dbReference>
<evidence type="ECO:0000313" key="3">
    <source>
        <dbReference type="EMBL" id="SEN97135.1"/>
    </source>
</evidence>